<dbReference type="GO" id="GO:0003677">
    <property type="term" value="F:DNA binding"/>
    <property type="evidence" value="ECO:0007669"/>
    <property type="project" value="UniProtKB-KW"/>
</dbReference>
<dbReference type="PRINTS" id="PR00039">
    <property type="entry name" value="HTHLYSR"/>
</dbReference>
<accession>A0A7X9WYM9</accession>
<dbReference type="Pfam" id="PF00126">
    <property type="entry name" value="HTH_1"/>
    <property type="match status" value="1"/>
</dbReference>
<comment type="caution">
    <text evidence="6">The sequence shown here is derived from an EMBL/GenBank/DDBJ whole genome shotgun (WGS) entry which is preliminary data.</text>
</comment>
<protein>
    <submittedName>
        <fullName evidence="6">LysR family transcriptional regulator</fullName>
    </submittedName>
</protein>
<proteinExistence type="inferred from homology"/>
<dbReference type="InterPro" id="IPR036390">
    <property type="entry name" value="WH_DNA-bd_sf"/>
</dbReference>
<dbReference type="InterPro" id="IPR000847">
    <property type="entry name" value="LysR_HTH_N"/>
</dbReference>
<keyword evidence="2" id="KW-0805">Transcription regulation</keyword>
<dbReference type="CDD" id="cd08459">
    <property type="entry name" value="PBP2_DntR_NahR_LinR_like"/>
    <property type="match status" value="1"/>
</dbReference>
<keyword evidence="4" id="KW-0804">Transcription</keyword>
<name>A0A7X9WYM9_9SPHN</name>
<evidence type="ECO:0000259" key="5">
    <source>
        <dbReference type="PROSITE" id="PS50931"/>
    </source>
</evidence>
<comment type="similarity">
    <text evidence="1">Belongs to the LysR transcriptional regulatory family.</text>
</comment>
<dbReference type="SUPFAM" id="SSF46785">
    <property type="entry name" value="Winged helix' DNA-binding domain"/>
    <property type="match status" value="1"/>
</dbReference>
<sequence length="323" mass="36098">MAYSDLDFNLIKVLEALFVHRSVSAAAEALCVTQPSVSLSLKRLRAHFGDDLFVRQGGRMVPTAVAERLREPVSRVIATVQSDIVPSGPFDPESSDRCFVLSLSDLGELTFLPDLMASLRTLAPHVTVQSVTLPTRDLKAALVDGNVDLALGYFYGFDGDNLFSQKLFDQTFVCLARVDHPHIGDSLTTEQFLQAEHVIVEQDGRSQEVFERRLETLGLQRHVVLRSPHFMSVPLLISQSDMITTVPLAVARIYTKLTDLKMLPLPFHSPAVELKQFWHRRSHTDPGTLWLRRLVARLFTGHDPTIGDQSSFWKSFRGSGMSS</sequence>
<dbReference type="InterPro" id="IPR005119">
    <property type="entry name" value="LysR_subst-bd"/>
</dbReference>
<dbReference type="InterPro" id="IPR050389">
    <property type="entry name" value="LysR-type_TF"/>
</dbReference>
<organism evidence="6 7">
    <name type="scientific">Sphingobium psychrophilum</name>
    <dbReference type="NCBI Taxonomy" id="2728834"/>
    <lineage>
        <taxon>Bacteria</taxon>
        <taxon>Pseudomonadati</taxon>
        <taxon>Pseudomonadota</taxon>
        <taxon>Alphaproteobacteria</taxon>
        <taxon>Sphingomonadales</taxon>
        <taxon>Sphingomonadaceae</taxon>
        <taxon>Sphingobium</taxon>
    </lineage>
</organism>
<dbReference type="Proteomes" id="UP000519023">
    <property type="component" value="Unassembled WGS sequence"/>
</dbReference>
<dbReference type="InterPro" id="IPR036388">
    <property type="entry name" value="WH-like_DNA-bd_sf"/>
</dbReference>
<dbReference type="Gene3D" id="1.10.10.10">
    <property type="entry name" value="Winged helix-like DNA-binding domain superfamily/Winged helix DNA-binding domain"/>
    <property type="match status" value="1"/>
</dbReference>
<gene>
    <name evidence="6" type="ORF">HHL08_19765</name>
</gene>
<evidence type="ECO:0000256" key="3">
    <source>
        <dbReference type="ARBA" id="ARBA00023125"/>
    </source>
</evidence>
<dbReference type="Gene3D" id="3.40.190.10">
    <property type="entry name" value="Periplasmic binding protein-like II"/>
    <property type="match status" value="2"/>
</dbReference>
<dbReference type="PANTHER" id="PTHR30118">
    <property type="entry name" value="HTH-TYPE TRANSCRIPTIONAL REGULATOR LEUO-RELATED"/>
    <property type="match status" value="1"/>
</dbReference>
<evidence type="ECO:0000313" key="7">
    <source>
        <dbReference type="Proteomes" id="UP000519023"/>
    </source>
</evidence>
<evidence type="ECO:0000256" key="4">
    <source>
        <dbReference type="ARBA" id="ARBA00023163"/>
    </source>
</evidence>
<reference evidence="6 7" key="1">
    <citation type="submission" date="2020-04" db="EMBL/GenBank/DDBJ databases">
        <title>Sphingobium sp. AR-3-1 isolated from Arctic soil.</title>
        <authorList>
            <person name="Dahal R.H."/>
            <person name="Chaudhary D.K."/>
        </authorList>
    </citation>
    <scope>NUCLEOTIDE SEQUENCE [LARGE SCALE GENOMIC DNA]</scope>
    <source>
        <strain evidence="6 7">AR-3-1</strain>
    </source>
</reference>
<dbReference type="PROSITE" id="PS50931">
    <property type="entry name" value="HTH_LYSR"/>
    <property type="match status" value="1"/>
</dbReference>
<feature type="domain" description="HTH lysR-type" evidence="5">
    <location>
        <begin position="6"/>
        <end position="63"/>
    </location>
</feature>
<dbReference type="RefSeq" id="WP_169574744.1">
    <property type="nucleotide sequence ID" value="NZ_JABBFV010000019.1"/>
</dbReference>
<keyword evidence="7" id="KW-1185">Reference proteome</keyword>
<dbReference type="EMBL" id="JABBFV010000019">
    <property type="protein sequence ID" value="NML12345.1"/>
    <property type="molecule type" value="Genomic_DNA"/>
</dbReference>
<dbReference type="SUPFAM" id="SSF53850">
    <property type="entry name" value="Periplasmic binding protein-like II"/>
    <property type="match status" value="1"/>
</dbReference>
<keyword evidence="3" id="KW-0238">DNA-binding</keyword>
<dbReference type="GO" id="GO:0003700">
    <property type="term" value="F:DNA-binding transcription factor activity"/>
    <property type="evidence" value="ECO:0007669"/>
    <property type="project" value="InterPro"/>
</dbReference>
<evidence type="ECO:0000313" key="6">
    <source>
        <dbReference type="EMBL" id="NML12345.1"/>
    </source>
</evidence>
<dbReference type="AlphaFoldDB" id="A0A7X9WYM9"/>
<dbReference type="Pfam" id="PF03466">
    <property type="entry name" value="LysR_substrate"/>
    <property type="match status" value="1"/>
</dbReference>
<evidence type="ECO:0000256" key="1">
    <source>
        <dbReference type="ARBA" id="ARBA00009437"/>
    </source>
</evidence>
<evidence type="ECO:0000256" key="2">
    <source>
        <dbReference type="ARBA" id="ARBA00023015"/>
    </source>
</evidence>
<dbReference type="PANTHER" id="PTHR30118:SF15">
    <property type="entry name" value="TRANSCRIPTIONAL REGULATORY PROTEIN"/>
    <property type="match status" value="1"/>
</dbReference>